<organism evidence="7 8">
    <name type="scientific">Faecalicoccus pleomorphus</name>
    <dbReference type="NCBI Taxonomy" id="1323"/>
    <lineage>
        <taxon>Bacteria</taxon>
        <taxon>Bacillati</taxon>
        <taxon>Bacillota</taxon>
        <taxon>Erysipelotrichia</taxon>
        <taxon>Erysipelotrichales</taxon>
        <taxon>Erysipelotrichaceae</taxon>
        <taxon>Faecalicoccus</taxon>
    </lineage>
</organism>
<feature type="domain" description="Pesticidal crystal protein Cry22Aa Ig-like" evidence="4">
    <location>
        <begin position="902"/>
        <end position="975"/>
    </location>
</feature>
<evidence type="ECO:0000256" key="2">
    <source>
        <dbReference type="SAM" id="Phobius"/>
    </source>
</evidence>
<accession>A0AAW6CXU7</accession>
<dbReference type="AlphaFoldDB" id="A0AAW6CXU7"/>
<feature type="region of interest" description="Disordered" evidence="1">
    <location>
        <begin position="976"/>
        <end position="1023"/>
    </location>
</feature>
<feature type="signal peptide" evidence="3">
    <location>
        <begin position="1"/>
        <end position="30"/>
    </location>
</feature>
<dbReference type="Pfam" id="PF18655">
    <property type="entry name" value="SHIRT"/>
    <property type="match status" value="1"/>
</dbReference>
<dbReference type="PANTHER" id="PTHR46182">
    <property type="entry name" value="FI19480P1"/>
    <property type="match status" value="1"/>
</dbReference>
<feature type="compositionally biased region" description="Polar residues" evidence="1">
    <location>
        <begin position="976"/>
        <end position="1005"/>
    </location>
</feature>
<dbReference type="EMBL" id="JAQLXO010000010">
    <property type="protein sequence ID" value="MDB7982525.1"/>
    <property type="molecule type" value="Genomic_DNA"/>
</dbReference>
<keyword evidence="3" id="KW-0732">Signal</keyword>
<dbReference type="GO" id="GO:0016020">
    <property type="term" value="C:membrane"/>
    <property type="evidence" value="ECO:0007669"/>
    <property type="project" value="TreeGrafter"/>
</dbReference>
<dbReference type="SUPFAM" id="SSF49299">
    <property type="entry name" value="PKD domain"/>
    <property type="match status" value="4"/>
</dbReference>
<feature type="domain" description="SHIRT" evidence="6">
    <location>
        <begin position="535"/>
        <end position="619"/>
    </location>
</feature>
<dbReference type="InterPro" id="IPR035986">
    <property type="entry name" value="PKD_dom_sf"/>
</dbReference>
<dbReference type="PANTHER" id="PTHR46182:SF2">
    <property type="entry name" value="FI19480P1"/>
    <property type="match status" value="1"/>
</dbReference>
<evidence type="ECO:0000256" key="3">
    <source>
        <dbReference type="SAM" id="SignalP"/>
    </source>
</evidence>
<dbReference type="Pfam" id="PF17802">
    <property type="entry name" value="SpaA"/>
    <property type="match status" value="1"/>
</dbReference>
<feature type="chain" id="PRO_5043823618" evidence="3">
    <location>
        <begin position="31"/>
        <end position="1055"/>
    </location>
</feature>
<evidence type="ECO:0000313" key="7">
    <source>
        <dbReference type="EMBL" id="MDB7982525.1"/>
    </source>
</evidence>
<feature type="domain" description="SpaA-like prealbumin fold" evidence="5">
    <location>
        <begin position="405"/>
        <end position="513"/>
    </location>
</feature>
<feature type="domain" description="Pesticidal crystal protein Cry22Aa Ig-like" evidence="4">
    <location>
        <begin position="812"/>
        <end position="886"/>
    </location>
</feature>
<evidence type="ECO:0000259" key="5">
    <source>
        <dbReference type="Pfam" id="PF17802"/>
    </source>
</evidence>
<keyword evidence="2" id="KW-1133">Transmembrane helix</keyword>
<evidence type="ECO:0000259" key="4">
    <source>
        <dbReference type="Pfam" id="PF16403"/>
    </source>
</evidence>
<dbReference type="RefSeq" id="WP_272002331.1">
    <property type="nucleotide sequence ID" value="NZ_JAQLXO010000010.1"/>
</dbReference>
<dbReference type="Proteomes" id="UP001212981">
    <property type="component" value="Unassembled WGS sequence"/>
</dbReference>
<protein>
    <submittedName>
        <fullName evidence="7">DUF5011 domain-containing protein</fullName>
    </submittedName>
</protein>
<dbReference type="Gene3D" id="2.60.40.10">
    <property type="entry name" value="Immunoglobulins"/>
    <property type="match status" value="5"/>
</dbReference>
<name>A0AAW6CXU7_9FIRM</name>
<dbReference type="Pfam" id="PF16403">
    <property type="entry name" value="Bact_surface_Ig-like"/>
    <property type="match status" value="4"/>
</dbReference>
<gene>
    <name evidence="7" type="ORF">PND82_06820</name>
</gene>
<dbReference type="CDD" id="cd00146">
    <property type="entry name" value="PKD"/>
    <property type="match status" value="2"/>
</dbReference>
<dbReference type="InterPro" id="IPR013783">
    <property type="entry name" value="Ig-like_fold"/>
</dbReference>
<dbReference type="InterPro" id="IPR032179">
    <property type="entry name" value="Cry22Aa_Ig-like"/>
</dbReference>
<feature type="transmembrane region" description="Helical" evidence="2">
    <location>
        <begin position="1028"/>
        <end position="1049"/>
    </location>
</feature>
<keyword evidence="2" id="KW-0472">Membrane</keyword>
<feature type="domain" description="Pesticidal crystal protein Cry22Aa Ig-like" evidence="4">
    <location>
        <begin position="724"/>
        <end position="797"/>
    </location>
</feature>
<proteinExistence type="predicted"/>
<sequence length="1055" mass="116368">MKVRKRNILSICLSAFLMLSAFFSTIPVYAQGTGTEDDPYIMDDYPEVANPYPDKISDAEIQAKLAEVGESRPAADTNIFKIELILKDGSTVMMFDGKKQQQDWFQKYYGQIKQVKWYSVFSKSRDVEVIMATTFLNDLRLKTNVLSNDSTNTLNKNAVMTELKINNENVDPSMMFFKWKNGIKRTIFFEGTLEVPSESPVWMRVISYPVFSSKGGVLTLIRVFDSYMVTNATFHYVDEKEYRNALNLDYNSLIVQRSNGSDWSSTAPSKDLSLTDLKDPLKLSDEFMGRKFFFNSSDSDGTLYPYFSIGDTKYSNKEWSSDGMSINTTTIRPTYAEAIKDNLVGYTYIADDIDKPMDTNNPQNFVYNTDAGKGNYYFTPVLNSDGTISYDKHYYILERQMPSPIKIHKTDDQDQGLKDVTFDLYRINGETETPVASGLITNENGDLYVSQAESVTQSDLSKVTTSESYDPQTGYIVQDDLAYLTPGTYRLKETAVPNGYKKANFDFTVKAVQDLVTDTSTPVPVQSFTFKNESAYPVEYSFVSADGQKELPEGVKALLPKDDEMYAKGDTVKAVEPETTSFKAEDGIWKFKSYDAKSKEVNDENLKEGKIQFVGTWTFSPYMTSLNAIPTIDAEDQTLTVGDAFDPANGVTATDTEDGNLTEKVEVLENKVPTDENGNTTEAGSYTVTYKVTDSKGASSTKTITVTVNQKMEELNHIPRITADDQVLIVGDAFDPANGVTATDTEDGNLTEKVEVLENKVPTDENGKTTKAGSYTVTYKVTDSKGASSTKTITVTVNPAMEELNHIPRITADDQVLTVGDTLNVFNNVSAMDDEDGELTGSVKVIDNTVPTDENGNTTEVGSYTITYQVTDSQGASSTKTITVTVNPKMEELNQIPTIKAEDKTLTVGDSLEVMRDVTATDAEDGDVTGNIQILENKVPMDESGKTTQAGTYTITYLVTDSKGASSTKTITVTVKENTNNQSSQPKKDNNNPSNGKGNTSTQEKNTNKESGKEAKGSKGTKTSTGTYAAVFSGIASVSLALLCGLMIIQKRQKR</sequence>
<dbReference type="InterPro" id="IPR029865">
    <property type="entry name" value="KIAA0319-like"/>
</dbReference>
<keyword evidence="2" id="KW-0812">Transmembrane</keyword>
<feature type="compositionally biased region" description="Basic and acidic residues" evidence="1">
    <location>
        <begin position="1006"/>
        <end position="1017"/>
    </location>
</feature>
<feature type="domain" description="Pesticidal crystal protein Cry22Aa Ig-like" evidence="4">
    <location>
        <begin position="634"/>
        <end position="708"/>
    </location>
</feature>
<dbReference type="InterPro" id="IPR041033">
    <property type="entry name" value="SpaA_PFL_dom_1"/>
</dbReference>
<dbReference type="GO" id="GO:0031410">
    <property type="term" value="C:cytoplasmic vesicle"/>
    <property type="evidence" value="ECO:0007669"/>
    <property type="project" value="TreeGrafter"/>
</dbReference>
<evidence type="ECO:0000259" key="6">
    <source>
        <dbReference type="Pfam" id="PF18655"/>
    </source>
</evidence>
<evidence type="ECO:0000313" key="8">
    <source>
        <dbReference type="Proteomes" id="UP001212981"/>
    </source>
</evidence>
<evidence type="ECO:0000256" key="1">
    <source>
        <dbReference type="SAM" id="MobiDB-lite"/>
    </source>
</evidence>
<dbReference type="InterPro" id="IPR041030">
    <property type="entry name" value="SHIRT"/>
</dbReference>
<comment type="caution">
    <text evidence="7">The sequence shown here is derived from an EMBL/GenBank/DDBJ whole genome shotgun (WGS) entry which is preliminary data.</text>
</comment>
<reference evidence="7" key="1">
    <citation type="submission" date="2023-01" db="EMBL/GenBank/DDBJ databases">
        <title>Human gut microbiome strain richness.</title>
        <authorList>
            <person name="Chen-Liaw A."/>
        </authorList>
    </citation>
    <scope>NUCLEOTIDE SEQUENCE</scope>
    <source>
        <strain evidence="7">D8_m1001271B151109d0_201107</strain>
    </source>
</reference>